<feature type="region of interest" description="Disordered" evidence="10">
    <location>
        <begin position="618"/>
        <end position="648"/>
    </location>
</feature>
<evidence type="ECO:0000256" key="9">
    <source>
        <dbReference type="RuleBase" id="RU003465"/>
    </source>
</evidence>
<evidence type="ECO:0000313" key="13">
    <source>
        <dbReference type="Proteomes" id="UP000838412"/>
    </source>
</evidence>
<evidence type="ECO:0000259" key="11">
    <source>
        <dbReference type="PROSITE" id="PS51746"/>
    </source>
</evidence>
<keyword evidence="6" id="KW-0460">Magnesium</keyword>
<evidence type="ECO:0000256" key="6">
    <source>
        <dbReference type="ARBA" id="ARBA00022842"/>
    </source>
</evidence>
<evidence type="ECO:0000256" key="1">
    <source>
        <dbReference type="ARBA" id="ARBA00001936"/>
    </source>
</evidence>
<gene>
    <name evidence="12" type="primary">PPM1G</name>
    <name evidence="12" type="ORF">BLAG_LOCUS12892</name>
</gene>
<dbReference type="CDD" id="cd00143">
    <property type="entry name" value="PP2Cc"/>
    <property type="match status" value="2"/>
</dbReference>
<dbReference type="SMART" id="SM00332">
    <property type="entry name" value="PP2Cc"/>
    <property type="match status" value="1"/>
</dbReference>
<dbReference type="EMBL" id="OV696687">
    <property type="protein sequence ID" value="CAH1252967.1"/>
    <property type="molecule type" value="Genomic_DNA"/>
</dbReference>
<keyword evidence="7 9" id="KW-0904">Protein phosphatase</keyword>
<feature type="compositionally biased region" description="Acidic residues" evidence="10">
    <location>
        <begin position="374"/>
        <end position="421"/>
    </location>
</feature>
<evidence type="ECO:0000256" key="3">
    <source>
        <dbReference type="ARBA" id="ARBA00013081"/>
    </source>
</evidence>
<evidence type="ECO:0000256" key="4">
    <source>
        <dbReference type="ARBA" id="ARBA00022723"/>
    </source>
</evidence>
<dbReference type="Proteomes" id="UP000838412">
    <property type="component" value="Chromosome 2"/>
</dbReference>
<feature type="region of interest" description="Disordered" evidence="10">
    <location>
        <begin position="161"/>
        <end position="438"/>
    </location>
</feature>
<reference evidence="12" key="1">
    <citation type="submission" date="2022-01" db="EMBL/GenBank/DDBJ databases">
        <authorList>
            <person name="Braso-Vives M."/>
        </authorList>
    </citation>
    <scope>NUCLEOTIDE SEQUENCE</scope>
</reference>
<proteinExistence type="inferred from homology"/>
<dbReference type="PROSITE" id="PS51746">
    <property type="entry name" value="PPM_2"/>
    <property type="match status" value="1"/>
</dbReference>
<sequence length="648" mass="68635">MGAYLSEPKLDKDSADGSSTRLSYGVSAMQGWRISMEDAHNCIPEFDEKTALFAVYDGHGGAEVAEYCAKYLPEHLQAMQLYKDGNLKDALQEGFLSFDEKLTQEEVINELKQLAGLSEDEQNEQEIADDPEDEASLLKQEADMSIEEILARYGKAQNKATAALRKKNKFQSPVVRKTHSRVDGNCTENGEAEGSEADGNCSKVEKSAAKPEVSEASSTSSSFTKAEKSERRDSSENEAKPKTTANGEGDACPSSHTATAEDSAVVSSCAGSSEVGAGDATSSNSGPCSSSSVAKVQGSSSGGEGSAATPGQGSSSGGEGSSVQETAEDNGCSSVSSSTGGKGKGKGKKSTPAGEAGGSGSDSAPRGSRAPPDSSEEEEEESEDSDEDMFDEEDSEEDSDDLDDDDDDEDGEEEEEEDADEGPIIFSDKEQPGSDSGTTAVVALLSQEKLYVGNAGDSRCVLCRAGRAIDMSIDHKPEDEEERDRILKAGGKVTQDGRVNGGLNLSRAIGDHCYKRNEDLPLKEQMITSLPDVRSIDMQPEDEFMVLACDGIWNVLTSQQVVDFVRNRLAEETPDGGKRTLSSICEELFDLCLAPDTTGDGTGCDNMTCIVVKLHNSQSAAKRPLESGQSEASQAKKPRPDEPDTSSG</sequence>
<evidence type="ECO:0000256" key="8">
    <source>
        <dbReference type="ARBA" id="ARBA00023211"/>
    </source>
</evidence>
<dbReference type="PANTHER" id="PTHR13832:SF803">
    <property type="entry name" value="PROTEIN PHOSPHATASE 1G"/>
    <property type="match status" value="1"/>
</dbReference>
<dbReference type="InterPro" id="IPR015655">
    <property type="entry name" value="PP2C"/>
</dbReference>
<evidence type="ECO:0000256" key="7">
    <source>
        <dbReference type="ARBA" id="ARBA00022912"/>
    </source>
</evidence>
<dbReference type="EC" id="3.1.3.16" evidence="3"/>
<dbReference type="SUPFAM" id="SSF81606">
    <property type="entry name" value="PP2C-like"/>
    <property type="match status" value="2"/>
</dbReference>
<comment type="similarity">
    <text evidence="2 9">Belongs to the PP2C family.</text>
</comment>
<dbReference type="GO" id="GO:0005654">
    <property type="term" value="C:nucleoplasm"/>
    <property type="evidence" value="ECO:0007669"/>
    <property type="project" value="TreeGrafter"/>
</dbReference>
<organism evidence="12 13">
    <name type="scientific">Branchiostoma lanceolatum</name>
    <name type="common">Common lancelet</name>
    <name type="synonym">Amphioxus lanceolatum</name>
    <dbReference type="NCBI Taxonomy" id="7740"/>
    <lineage>
        <taxon>Eukaryota</taxon>
        <taxon>Metazoa</taxon>
        <taxon>Chordata</taxon>
        <taxon>Cephalochordata</taxon>
        <taxon>Leptocardii</taxon>
        <taxon>Amphioxiformes</taxon>
        <taxon>Branchiostomatidae</taxon>
        <taxon>Branchiostoma</taxon>
    </lineage>
</organism>
<dbReference type="Gene3D" id="3.60.40.10">
    <property type="entry name" value="PPM-type phosphatase domain"/>
    <property type="match status" value="2"/>
</dbReference>
<dbReference type="InterPro" id="IPR036457">
    <property type="entry name" value="PPM-type-like_dom_sf"/>
</dbReference>
<keyword evidence="4" id="KW-0479">Metal-binding</keyword>
<dbReference type="OrthoDB" id="10264738at2759"/>
<evidence type="ECO:0000256" key="10">
    <source>
        <dbReference type="SAM" id="MobiDB-lite"/>
    </source>
</evidence>
<feature type="compositionally biased region" description="Low complexity" evidence="10">
    <location>
        <begin position="214"/>
        <end position="224"/>
    </location>
</feature>
<dbReference type="InterPro" id="IPR001932">
    <property type="entry name" value="PPM-type_phosphatase-like_dom"/>
</dbReference>
<dbReference type="GO" id="GO:0046872">
    <property type="term" value="F:metal ion binding"/>
    <property type="evidence" value="ECO:0007669"/>
    <property type="project" value="UniProtKB-KW"/>
</dbReference>
<evidence type="ECO:0000256" key="5">
    <source>
        <dbReference type="ARBA" id="ARBA00022801"/>
    </source>
</evidence>
<feature type="compositionally biased region" description="Basic and acidic residues" evidence="10">
    <location>
        <begin position="203"/>
        <end position="213"/>
    </location>
</feature>
<protein>
    <recommendedName>
        <fullName evidence="3">protein-serine/threonine phosphatase</fullName>
        <ecNumber evidence="3">3.1.3.16</ecNumber>
    </recommendedName>
</protein>
<dbReference type="PANTHER" id="PTHR13832">
    <property type="entry name" value="PROTEIN PHOSPHATASE 2C"/>
    <property type="match status" value="1"/>
</dbReference>
<keyword evidence="8" id="KW-0464">Manganese</keyword>
<dbReference type="FunFam" id="3.60.40.10:FF:000029">
    <property type="entry name" value="Protein phosphatase, Mg2+/Mn2+-dependent, 1G"/>
    <property type="match status" value="1"/>
</dbReference>
<dbReference type="AlphaFoldDB" id="A0A8K0EJ38"/>
<dbReference type="GO" id="GO:0004722">
    <property type="term" value="F:protein serine/threonine phosphatase activity"/>
    <property type="evidence" value="ECO:0007669"/>
    <property type="project" value="UniProtKB-EC"/>
</dbReference>
<name>A0A8K0EJ38_BRALA</name>
<comment type="cofactor">
    <cofactor evidence="1">
        <name>Mn(2+)</name>
        <dbReference type="ChEBI" id="CHEBI:29035"/>
    </cofactor>
</comment>
<accession>A0A8K0EJ38</accession>
<feature type="compositionally biased region" description="Basic and acidic residues" evidence="10">
    <location>
        <begin position="225"/>
        <end position="241"/>
    </location>
</feature>
<dbReference type="Pfam" id="PF00481">
    <property type="entry name" value="PP2C"/>
    <property type="match status" value="2"/>
</dbReference>
<keyword evidence="5 9" id="KW-0378">Hydrolase</keyword>
<dbReference type="PROSITE" id="PS01032">
    <property type="entry name" value="PPM_1"/>
    <property type="match status" value="1"/>
</dbReference>
<feature type="compositionally biased region" description="Low complexity" evidence="10">
    <location>
        <begin position="282"/>
        <end position="299"/>
    </location>
</feature>
<evidence type="ECO:0000313" key="12">
    <source>
        <dbReference type="EMBL" id="CAH1252967.1"/>
    </source>
</evidence>
<feature type="domain" description="PPM-type phosphatase" evidence="11">
    <location>
        <begin position="23"/>
        <end position="614"/>
    </location>
</feature>
<feature type="compositionally biased region" description="Polar residues" evidence="10">
    <location>
        <begin position="254"/>
        <end position="271"/>
    </location>
</feature>
<keyword evidence="13" id="KW-1185">Reference proteome</keyword>
<evidence type="ECO:0000256" key="2">
    <source>
        <dbReference type="ARBA" id="ARBA00006702"/>
    </source>
</evidence>
<dbReference type="InterPro" id="IPR000222">
    <property type="entry name" value="PP2C_BS"/>
</dbReference>